<organism evidence="2 3">
    <name type="scientific">Streptomyces boluensis</name>
    <dbReference type="NCBI Taxonomy" id="1775135"/>
    <lineage>
        <taxon>Bacteria</taxon>
        <taxon>Bacillati</taxon>
        <taxon>Actinomycetota</taxon>
        <taxon>Actinomycetes</taxon>
        <taxon>Kitasatosporales</taxon>
        <taxon>Streptomycetaceae</taxon>
        <taxon>Streptomyces</taxon>
    </lineage>
</organism>
<keyword evidence="1" id="KW-1133">Transmembrane helix</keyword>
<dbReference type="AlphaFoldDB" id="A0A964UYD5"/>
<dbReference type="Pfam" id="PF06197">
    <property type="entry name" value="DUF998"/>
    <property type="match status" value="1"/>
</dbReference>
<dbReference type="EMBL" id="JAAAHS010000622">
    <property type="protein sequence ID" value="NBE56866.1"/>
    <property type="molecule type" value="Genomic_DNA"/>
</dbReference>
<evidence type="ECO:0000256" key="1">
    <source>
        <dbReference type="SAM" id="Phobius"/>
    </source>
</evidence>
<reference evidence="2" key="1">
    <citation type="submission" date="2020-01" db="EMBL/GenBank/DDBJ databases">
        <title>Whole-genome analyses of novel actinobacteria.</title>
        <authorList>
            <person name="Sahin N."/>
        </authorList>
    </citation>
    <scope>NUCLEOTIDE SEQUENCE</scope>
    <source>
        <strain evidence="2">YC537</strain>
    </source>
</reference>
<feature type="transmembrane region" description="Helical" evidence="1">
    <location>
        <begin position="209"/>
        <end position="230"/>
    </location>
</feature>
<name>A0A964UYD5_9ACTN</name>
<feature type="transmembrane region" description="Helical" evidence="1">
    <location>
        <begin position="88"/>
        <end position="106"/>
    </location>
</feature>
<dbReference type="RefSeq" id="WP_161705837.1">
    <property type="nucleotide sequence ID" value="NZ_JAAAHS010000622.1"/>
</dbReference>
<proteinExistence type="predicted"/>
<dbReference type="InterPro" id="IPR009339">
    <property type="entry name" value="DUF998"/>
</dbReference>
<gene>
    <name evidence="2" type="ORF">GUY60_36705</name>
</gene>
<comment type="caution">
    <text evidence="2">The sequence shown here is derived from an EMBL/GenBank/DDBJ whole genome shotgun (WGS) entry which is preliminary data.</text>
</comment>
<keyword evidence="3" id="KW-1185">Reference proteome</keyword>
<feature type="transmembrane region" description="Helical" evidence="1">
    <location>
        <begin position="58"/>
        <end position="81"/>
    </location>
</feature>
<keyword evidence="1" id="KW-0472">Membrane</keyword>
<feature type="transmembrane region" description="Helical" evidence="1">
    <location>
        <begin position="139"/>
        <end position="160"/>
    </location>
</feature>
<sequence>MYLSGRLRSRRDARIAAAFFALGAAAYTAWVLEAVLTTGLDPIRTYVSELAAETENLGGLFRATDLTAGLLVLAGALWGLARLRPHRGPAAAGWAGLLLFGAATAADSRLPLTCTPTADPECAALEAAGLLPGTHTAHAVTSSLAVTGAVVGMAALTLAARRHGIWWPLARFGPWVVALELAVTVWTLAAIAALETGHGTWLIGLGQRAQVLLIAAWLALFALSLARTAAPLGRSR</sequence>
<dbReference type="Proteomes" id="UP000598297">
    <property type="component" value="Unassembled WGS sequence"/>
</dbReference>
<keyword evidence="1" id="KW-0812">Transmembrane</keyword>
<accession>A0A964UYD5</accession>
<evidence type="ECO:0000313" key="3">
    <source>
        <dbReference type="Proteomes" id="UP000598297"/>
    </source>
</evidence>
<feature type="transmembrane region" description="Helical" evidence="1">
    <location>
        <begin position="172"/>
        <end position="194"/>
    </location>
</feature>
<protein>
    <submittedName>
        <fullName evidence="2">DUF998 domain-containing protein</fullName>
    </submittedName>
</protein>
<dbReference type="OrthoDB" id="3406108at2"/>
<evidence type="ECO:0000313" key="2">
    <source>
        <dbReference type="EMBL" id="NBE56866.1"/>
    </source>
</evidence>